<dbReference type="GO" id="GO:0008360">
    <property type="term" value="P:regulation of cell shape"/>
    <property type="evidence" value="ECO:0007669"/>
    <property type="project" value="UniProtKB-KW"/>
</dbReference>
<gene>
    <name evidence="6 7" type="primary">rodA</name>
    <name evidence="6" type="synonym">mrdB</name>
    <name evidence="7" type="ORF">FQY79_07860</name>
</gene>
<evidence type="ECO:0000313" key="7">
    <source>
        <dbReference type="EMBL" id="TWT19733.1"/>
    </source>
</evidence>
<keyword evidence="6" id="KW-1003">Cell membrane</keyword>
<dbReference type="InterPro" id="IPR011923">
    <property type="entry name" value="RodA/MrdB"/>
</dbReference>
<sequence>MNVILRWLADLFVRLTRTLDWPLLAALAALMGIGLAVLHSAGGQNMSLVRSQAARYLVGLGAMWLLSRIPPLPLRRATPAVYAVSLLPLVAVLFIGTGRSGAHWINLGLFYFQPAELMKLSLPMMAAWMLSQAPLPPRMGTILATGAVIAIPTALILAQPDFGTAMLVVASGVFALYLAGMSWVWFAIAGVGAATAAGLALFAPISWFSFLRPYQQDRILTFRDPENDPLGAGWNIIQSKIAIGSGGFTGQGWGKGTQSHLNYVPEHTTDFIFAVLAEEFGWVGVATVLALYGFVIGRCLWIAAEARDAYARILTGTLGLALFVYVVVNGGMISGLLPVVGVPMPLLSFGGTAAVSLLAGMGVVMAVGAQAQGRRRY</sequence>
<dbReference type="GO" id="GO:0005886">
    <property type="term" value="C:plasma membrane"/>
    <property type="evidence" value="ECO:0007669"/>
    <property type="project" value="UniProtKB-SubCell"/>
</dbReference>
<dbReference type="Proteomes" id="UP000315949">
    <property type="component" value="Unassembled WGS sequence"/>
</dbReference>
<dbReference type="Pfam" id="PF01098">
    <property type="entry name" value="FTSW_RODA_SPOVE"/>
    <property type="match status" value="1"/>
</dbReference>
<dbReference type="GO" id="GO:0008955">
    <property type="term" value="F:peptidoglycan glycosyltransferase activity"/>
    <property type="evidence" value="ECO:0007669"/>
    <property type="project" value="UniProtKB-UniRule"/>
</dbReference>
<keyword evidence="6" id="KW-0997">Cell inner membrane</keyword>
<protein>
    <recommendedName>
        <fullName evidence="6">Peptidoglycan glycosyltransferase MrdB</fullName>
        <shortName evidence="6">PGT</shortName>
        <ecNumber evidence="6">2.4.99.28</ecNumber>
    </recommendedName>
    <alternativeName>
        <fullName evidence="6">Cell elongation protein RodA</fullName>
    </alternativeName>
    <alternativeName>
        <fullName evidence="6">Cell wall polymerase</fullName>
    </alternativeName>
    <alternativeName>
        <fullName evidence="6">Peptidoglycan polymerase</fullName>
        <shortName evidence="6">PG polymerase</shortName>
    </alternativeName>
</protein>
<proteinExistence type="inferred from homology"/>
<evidence type="ECO:0000256" key="4">
    <source>
        <dbReference type="ARBA" id="ARBA00022989"/>
    </source>
</evidence>
<evidence type="ECO:0000313" key="8">
    <source>
        <dbReference type="Proteomes" id="UP000315949"/>
    </source>
</evidence>
<organism evidence="7 8">
    <name type="scientific">Luteimonas wenzhouensis</name>
    <dbReference type="NCBI Taxonomy" id="2599615"/>
    <lineage>
        <taxon>Bacteria</taxon>
        <taxon>Pseudomonadati</taxon>
        <taxon>Pseudomonadota</taxon>
        <taxon>Gammaproteobacteria</taxon>
        <taxon>Lysobacterales</taxon>
        <taxon>Lysobacteraceae</taxon>
        <taxon>Luteimonas</taxon>
    </lineage>
</organism>
<evidence type="ECO:0000256" key="1">
    <source>
        <dbReference type="ARBA" id="ARBA00004141"/>
    </source>
</evidence>
<dbReference type="GO" id="GO:0009252">
    <property type="term" value="P:peptidoglycan biosynthetic process"/>
    <property type="evidence" value="ECO:0007669"/>
    <property type="project" value="UniProtKB-UniRule"/>
</dbReference>
<evidence type="ECO:0000256" key="6">
    <source>
        <dbReference type="HAMAP-Rule" id="MF_02079"/>
    </source>
</evidence>
<keyword evidence="6" id="KW-0961">Cell wall biogenesis/degradation</keyword>
<dbReference type="PANTHER" id="PTHR30474">
    <property type="entry name" value="CELL CYCLE PROTEIN"/>
    <property type="match status" value="1"/>
</dbReference>
<dbReference type="GO" id="GO:0051301">
    <property type="term" value="P:cell division"/>
    <property type="evidence" value="ECO:0007669"/>
    <property type="project" value="InterPro"/>
</dbReference>
<feature type="transmembrane region" description="Helical" evidence="6">
    <location>
        <begin position="142"/>
        <end position="159"/>
    </location>
</feature>
<keyword evidence="8" id="KW-1185">Reference proteome</keyword>
<dbReference type="RefSeq" id="WP_146312355.1">
    <property type="nucleotide sequence ID" value="NZ_VOHE01000003.1"/>
</dbReference>
<feature type="transmembrane region" description="Helical" evidence="6">
    <location>
        <begin position="165"/>
        <end position="186"/>
    </location>
</feature>
<comment type="pathway">
    <text evidence="6">Cell wall biogenesis; peptidoglycan biosynthesis.</text>
</comment>
<dbReference type="GO" id="GO:0015648">
    <property type="term" value="F:lipid-linked peptidoglycan transporter activity"/>
    <property type="evidence" value="ECO:0007669"/>
    <property type="project" value="TreeGrafter"/>
</dbReference>
<evidence type="ECO:0000256" key="2">
    <source>
        <dbReference type="ARBA" id="ARBA00022692"/>
    </source>
</evidence>
<dbReference type="UniPathway" id="UPA00219"/>
<feature type="transmembrane region" description="Helical" evidence="6">
    <location>
        <begin position="21"/>
        <end position="41"/>
    </location>
</feature>
<keyword evidence="5 6" id="KW-0472">Membrane</keyword>
<keyword evidence="4 6" id="KW-1133">Transmembrane helix</keyword>
<dbReference type="PANTHER" id="PTHR30474:SF1">
    <property type="entry name" value="PEPTIDOGLYCAN GLYCOSYLTRANSFERASE MRDB"/>
    <property type="match status" value="1"/>
</dbReference>
<feature type="transmembrane region" description="Helical" evidence="6">
    <location>
        <begin position="81"/>
        <end position="98"/>
    </location>
</feature>
<dbReference type="NCBIfam" id="TIGR02210">
    <property type="entry name" value="rodA_shape"/>
    <property type="match status" value="1"/>
</dbReference>
<dbReference type="GO" id="GO:0032153">
    <property type="term" value="C:cell division site"/>
    <property type="evidence" value="ECO:0007669"/>
    <property type="project" value="TreeGrafter"/>
</dbReference>
<keyword evidence="6" id="KW-0573">Peptidoglycan synthesis</keyword>
<comment type="function">
    <text evidence="6">Peptidoglycan polymerase that is essential for cell wall elongation.</text>
</comment>
<evidence type="ECO:0000256" key="5">
    <source>
        <dbReference type="ARBA" id="ARBA00023136"/>
    </source>
</evidence>
<keyword evidence="3 6" id="KW-0133">Cell shape</keyword>
<dbReference type="AlphaFoldDB" id="A0A5C5U028"/>
<dbReference type="HAMAP" id="MF_02079">
    <property type="entry name" value="PGT_RodA"/>
    <property type="match status" value="1"/>
</dbReference>
<keyword evidence="6" id="KW-0328">Glycosyltransferase</keyword>
<dbReference type="GO" id="GO:0071555">
    <property type="term" value="P:cell wall organization"/>
    <property type="evidence" value="ECO:0007669"/>
    <property type="project" value="UniProtKB-KW"/>
</dbReference>
<evidence type="ECO:0000256" key="3">
    <source>
        <dbReference type="ARBA" id="ARBA00022960"/>
    </source>
</evidence>
<feature type="transmembrane region" description="Helical" evidence="6">
    <location>
        <begin position="53"/>
        <end position="69"/>
    </location>
</feature>
<keyword evidence="6" id="KW-0808">Transferase</keyword>
<keyword evidence="2 6" id="KW-0812">Transmembrane</keyword>
<feature type="transmembrane region" description="Helical" evidence="6">
    <location>
        <begin position="313"/>
        <end position="340"/>
    </location>
</feature>
<comment type="subcellular location">
    <subcellularLocation>
        <location evidence="6">Cell inner membrane</location>
        <topology evidence="6">Multi-pass membrane protein</topology>
    </subcellularLocation>
    <subcellularLocation>
        <location evidence="1">Membrane</location>
        <topology evidence="1">Multi-pass membrane protein</topology>
    </subcellularLocation>
</comment>
<comment type="similarity">
    <text evidence="6">Belongs to the SEDS family. MrdB/RodA subfamily.</text>
</comment>
<comment type="caution">
    <text evidence="7">The sequence shown here is derived from an EMBL/GenBank/DDBJ whole genome shotgun (WGS) entry which is preliminary data.</text>
</comment>
<feature type="transmembrane region" description="Helical" evidence="6">
    <location>
        <begin position="193"/>
        <end position="210"/>
    </location>
</feature>
<comment type="catalytic activity">
    <reaction evidence="6">
        <text>[GlcNAc-(1-&gt;4)-Mur2Ac(oyl-L-Ala-gamma-D-Glu-L-Lys-D-Ala-D-Ala)](n)-di-trans,octa-cis-undecaprenyl diphosphate + beta-D-GlcNAc-(1-&gt;4)-Mur2Ac(oyl-L-Ala-gamma-D-Glu-L-Lys-D-Ala-D-Ala)-di-trans,octa-cis-undecaprenyl diphosphate = [GlcNAc-(1-&gt;4)-Mur2Ac(oyl-L-Ala-gamma-D-Glu-L-Lys-D-Ala-D-Ala)](n+1)-di-trans,octa-cis-undecaprenyl diphosphate + di-trans,octa-cis-undecaprenyl diphosphate + H(+)</text>
        <dbReference type="Rhea" id="RHEA:23708"/>
        <dbReference type="Rhea" id="RHEA-COMP:9602"/>
        <dbReference type="Rhea" id="RHEA-COMP:9603"/>
        <dbReference type="ChEBI" id="CHEBI:15378"/>
        <dbReference type="ChEBI" id="CHEBI:58405"/>
        <dbReference type="ChEBI" id="CHEBI:60033"/>
        <dbReference type="ChEBI" id="CHEBI:78435"/>
        <dbReference type="EC" id="2.4.99.28"/>
    </reaction>
</comment>
<accession>A0A5C5U028</accession>
<dbReference type="OrthoDB" id="9768187at2"/>
<feature type="transmembrane region" description="Helical" evidence="6">
    <location>
        <begin position="280"/>
        <end position="301"/>
    </location>
</feature>
<reference evidence="7 8" key="1">
    <citation type="submission" date="2019-07" db="EMBL/GenBank/DDBJ databases">
        <title>Luteimonas sp. YD-1 nov., isolated from acidic soil.</title>
        <authorList>
            <person name="Zhou J."/>
        </authorList>
    </citation>
    <scope>NUCLEOTIDE SEQUENCE [LARGE SCALE GENOMIC DNA]</scope>
    <source>
        <strain evidence="7 8">YD-1</strain>
    </source>
</reference>
<name>A0A5C5U028_9GAMM</name>
<dbReference type="EC" id="2.4.99.28" evidence="6"/>
<dbReference type="EMBL" id="VOHE01000003">
    <property type="protein sequence ID" value="TWT19733.1"/>
    <property type="molecule type" value="Genomic_DNA"/>
</dbReference>
<dbReference type="InterPro" id="IPR001182">
    <property type="entry name" value="FtsW/RodA"/>
</dbReference>
<feature type="transmembrane region" description="Helical" evidence="6">
    <location>
        <begin position="346"/>
        <end position="369"/>
    </location>
</feature>